<feature type="transmembrane region" description="Helical" evidence="6">
    <location>
        <begin position="596"/>
        <end position="617"/>
    </location>
</feature>
<comment type="caution">
    <text evidence="10">The sequence shown here is derived from an EMBL/GenBank/DDBJ whole genome shotgun (WGS) entry which is preliminary data.</text>
</comment>
<comment type="caution">
    <text evidence="6">Lacks conserved residue(s) required for the propagation of feature annotation.</text>
</comment>
<name>A0A9Q0YLP3_HOLLE</name>
<proteinExistence type="inferred from homology"/>
<dbReference type="GO" id="GO:0005886">
    <property type="term" value="C:plasma membrane"/>
    <property type="evidence" value="ECO:0007669"/>
    <property type="project" value="TreeGrafter"/>
</dbReference>
<feature type="compositionally biased region" description="Basic and acidic residues" evidence="8">
    <location>
        <begin position="13"/>
        <end position="22"/>
    </location>
</feature>
<dbReference type="InterPro" id="IPR049452">
    <property type="entry name" value="Anoctamin_TM"/>
</dbReference>
<evidence type="ECO:0000256" key="3">
    <source>
        <dbReference type="ARBA" id="ARBA00022692"/>
    </source>
</evidence>
<feature type="region of interest" description="Disordered" evidence="8">
    <location>
        <begin position="685"/>
        <end position="712"/>
    </location>
</feature>
<evidence type="ECO:0000256" key="7">
    <source>
        <dbReference type="SAM" id="Coils"/>
    </source>
</evidence>
<sequence length="712" mass="82489">MEVKQLKQRAKSQAKEAVSHAKDYSQRIKDTAKYMHQKKLCMETVPTRECHVLITFPSKTKEEIMAWVDSLLMESLPELTIRKHLHPHTNMTGWYLTASYESQLKGAEMMGISKPVKEEYGGGLMEFSCPEQTMFKDIEDEDKFFSTQERQTILFYLLQNIRAPKSETFDKLKILEGQVVFPKLLSKGVISGLLPLHDKEALKKLKKSWVQTLFARQPFDEIADYFGIKVSLYFAYLGFYTKWLTFPAILGLFVTFYSANPTIQDWSFVFFTIFNIIWASLFLETWKRKSAELAFHWGTLDQKHELLEDPRPMYRGPLQVSPVSGRLEPYYPDWKRNLFRYFVTVPIILLCMLCTFLIAFGIFELQEWVNGQIAKENFSRHVRFVPKFILAITTICSENVYKKIAIWLNDQENYRLQSTYENHLIAKLIFVQFINHFMSVMYVAFYLKDFGRLKATIATLFITKHVIGNITETVIPYIREKLKVYQIAYKVAEEEVKEARQRENAGEETEKDEDDNKYAISQAEVESKMQPYDDTFNDYLEMFIQFGYVTLFSSAFPLAAFWALLNNVIEIRSDAFKLCTSKQRPFGQHVSSIGSWQYAMEVIGMLGVTVNCALLGISGQLQDVFPQYSAIGIFLIVAFLEHAILGLKLAISIAIPDIPGWVQTELAKLEYKRRQALKKIEQEVRGNIHKRATPNSPEESDVASPEEQLEPE</sequence>
<dbReference type="InterPro" id="IPR007632">
    <property type="entry name" value="Anoctamin"/>
</dbReference>
<dbReference type="Pfam" id="PF04547">
    <property type="entry name" value="Anoctamin"/>
    <property type="match status" value="1"/>
</dbReference>
<protein>
    <recommendedName>
        <fullName evidence="6">Anoctamin</fullName>
    </recommendedName>
</protein>
<dbReference type="GO" id="GO:0005254">
    <property type="term" value="F:chloride channel activity"/>
    <property type="evidence" value="ECO:0007669"/>
    <property type="project" value="TreeGrafter"/>
</dbReference>
<keyword evidence="7" id="KW-0175">Coiled coil</keyword>
<keyword evidence="4 6" id="KW-1133">Transmembrane helix</keyword>
<organism evidence="10 11">
    <name type="scientific">Holothuria leucospilota</name>
    <name type="common">Black long sea cucumber</name>
    <name type="synonym">Mertensiothuria leucospilota</name>
    <dbReference type="NCBI Taxonomy" id="206669"/>
    <lineage>
        <taxon>Eukaryota</taxon>
        <taxon>Metazoa</taxon>
        <taxon>Echinodermata</taxon>
        <taxon>Eleutherozoa</taxon>
        <taxon>Echinozoa</taxon>
        <taxon>Holothuroidea</taxon>
        <taxon>Aspidochirotacea</taxon>
        <taxon>Aspidochirotida</taxon>
        <taxon>Holothuriidae</taxon>
        <taxon>Holothuria</taxon>
    </lineage>
</organism>
<dbReference type="PANTHER" id="PTHR12308">
    <property type="entry name" value="ANOCTAMIN"/>
    <property type="match status" value="1"/>
</dbReference>
<feature type="coiled-coil region" evidence="7">
    <location>
        <begin position="482"/>
        <end position="509"/>
    </location>
</feature>
<comment type="similarity">
    <text evidence="2 6">Belongs to the anoctamin family.</text>
</comment>
<keyword evidence="3 6" id="KW-0812">Transmembrane</keyword>
<feature type="transmembrane region" description="Helical" evidence="6">
    <location>
        <begin position="629"/>
        <end position="655"/>
    </location>
</feature>
<reference evidence="10" key="1">
    <citation type="submission" date="2021-10" db="EMBL/GenBank/DDBJ databases">
        <title>Tropical sea cucumber genome reveals ecological adaptation and Cuvierian tubules defense mechanism.</title>
        <authorList>
            <person name="Chen T."/>
        </authorList>
    </citation>
    <scope>NUCLEOTIDE SEQUENCE</scope>
    <source>
        <strain evidence="10">Nanhai2018</strain>
        <tissue evidence="10">Muscle</tissue>
    </source>
</reference>
<accession>A0A9Q0YLP3</accession>
<feature type="transmembrane region" description="Helical" evidence="6">
    <location>
        <begin position="266"/>
        <end position="283"/>
    </location>
</feature>
<comment type="subcellular location">
    <subcellularLocation>
        <location evidence="1 6">Membrane</location>
        <topology evidence="1 6">Multi-pass membrane protein</topology>
    </subcellularLocation>
</comment>
<dbReference type="Proteomes" id="UP001152320">
    <property type="component" value="Chromosome 18"/>
</dbReference>
<dbReference type="EMBL" id="JAIZAY010000018">
    <property type="protein sequence ID" value="KAJ8024820.1"/>
    <property type="molecule type" value="Genomic_DNA"/>
</dbReference>
<feature type="transmembrane region" description="Helical" evidence="6">
    <location>
        <begin position="341"/>
        <end position="363"/>
    </location>
</feature>
<evidence type="ECO:0000256" key="5">
    <source>
        <dbReference type="ARBA" id="ARBA00023136"/>
    </source>
</evidence>
<evidence type="ECO:0000256" key="8">
    <source>
        <dbReference type="SAM" id="MobiDB-lite"/>
    </source>
</evidence>
<feature type="transmembrane region" description="Helical" evidence="6">
    <location>
        <begin position="424"/>
        <end position="447"/>
    </location>
</feature>
<dbReference type="OrthoDB" id="296386at2759"/>
<feature type="compositionally biased region" description="Basic residues" evidence="8">
    <location>
        <begin position="1"/>
        <end position="12"/>
    </location>
</feature>
<feature type="region of interest" description="Disordered" evidence="8">
    <location>
        <begin position="1"/>
        <end position="22"/>
    </location>
</feature>
<feature type="domain" description="Anoctamin transmembrane" evidence="9">
    <location>
        <begin position="222"/>
        <end position="668"/>
    </location>
</feature>
<dbReference type="AlphaFoldDB" id="A0A9Q0YLP3"/>
<evidence type="ECO:0000313" key="11">
    <source>
        <dbReference type="Proteomes" id="UP001152320"/>
    </source>
</evidence>
<evidence type="ECO:0000256" key="6">
    <source>
        <dbReference type="RuleBase" id="RU280814"/>
    </source>
</evidence>
<dbReference type="PANTHER" id="PTHR12308:SF51">
    <property type="entry name" value="ANOCTAMIN-8"/>
    <property type="match status" value="1"/>
</dbReference>
<feature type="transmembrane region" description="Helical" evidence="6">
    <location>
        <begin position="233"/>
        <end position="254"/>
    </location>
</feature>
<keyword evidence="11" id="KW-1185">Reference proteome</keyword>
<gene>
    <name evidence="10" type="ORF">HOLleu_34843</name>
</gene>
<evidence type="ECO:0000313" key="10">
    <source>
        <dbReference type="EMBL" id="KAJ8024820.1"/>
    </source>
</evidence>
<evidence type="ECO:0000256" key="1">
    <source>
        <dbReference type="ARBA" id="ARBA00004141"/>
    </source>
</evidence>
<evidence type="ECO:0000259" key="9">
    <source>
        <dbReference type="Pfam" id="PF04547"/>
    </source>
</evidence>
<feature type="transmembrane region" description="Helical" evidence="6">
    <location>
        <begin position="546"/>
        <end position="565"/>
    </location>
</feature>
<evidence type="ECO:0000256" key="4">
    <source>
        <dbReference type="ARBA" id="ARBA00022989"/>
    </source>
</evidence>
<keyword evidence="5 6" id="KW-0472">Membrane</keyword>
<evidence type="ECO:0000256" key="2">
    <source>
        <dbReference type="ARBA" id="ARBA00009671"/>
    </source>
</evidence>